<dbReference type="Pfam" id="PF03466">
    <property type="entry name" value="LysR_substrate"/>
    <property type="match status" value="1"/>
</dbReference>
<accession>A0ABD0AGV5</accession>
<dbReference type="Pfam" id="PF00126">
    <property type="entry name" value="HTH_1"/>
    <property type="match status" value="1"/>
</dbReference>
<comment type="similarity">
    <text evidence="1">Belongs to the LysR transcriptional regulatory family.</text>
</comment>
<dbReference type="SUPFAM" id="SSF46785">
    <property type="entry name" value="Winged helix' DNA-binding domain"/>
    <property type="match status" value="1"/>
</dbReference>
<dbReference type="GO" id="GO:0003677">
    <property type="term" value="F:DNA binding"/>
    <property type="evidence" value="ECO:0007669"/>
    <property type="project" value="UniProtKB-KW"/>
</dbReference>
<evidence type="ECO:0000313" key="7">
    <source>
        <dbReference type="Proteomes" id="UP001054884"/>
    </source>
</evidence>
<keyword evidence="3" id="KW-0238">DNA-binding</keyword>
<dbReference type="InterPro" id="IPR036388">
    <property type="entry name" value="WH-like_DNA-bd_sf"/>
</dbReference>
<dbReference type="Gene3D" id="1.10.10.10">
    <property type="entry name" value="Winged helix-like DNA-binding domain superfamily/Winged helix DNA-binding domain"/>
    <property type="match status" value="1"/>
</dbReference>
<evidence type="ECO:0000256" key="2">
    <source>
        <dbReference type="ARBA" id="ARBA00023015"/>
    </source>
</evidence>
<organism evidence="6 7">
    <name type="scientific">Lactobacillus delbrueckii</name>
    <dbReference type="NCBI Taxonomy" id="1584"/>
    <lineage>
        <taxon>Bacteria</taxon>
        <taxon>Bacillati</taxon>
        <taxon>Bacillota</taxon>
        <taxon>Bacilli</taxon>
        <taxon>Lactobacillales</taxon>
        <taxon>Lactobacillaceae</taxon>
        <taxon>Lactobacillus</taxon>
    </lineage>
</organism>
<dbReference type="SUPFAM" id="SSF53850">
    <property type="entry name" value="Periplasmic binding protein-like II"/>
    <property type="match status" value="1"/>
</dbReference>
<evidence type="ECO:0000256" key="3">
    <source>
        <dbReference type="ARBA" id="ARBA00023125"/>
    </source>
</evidence>
<dbReference type="PRINTS" id="PR00039">
    <property type="entry name" value="HTHLYSR"/>
</dbReference>
<keyword evidence="2" id="KW-0805">Transcription regulation</keyword>
<comment type="caution">
    <text evidence="6">The sequence shown here is derived from an EMBL/GenBank/DDBJ whole genome shotgun (WGS) entry which is preliminary data.</text>
</comment>
<dbReference type="RefSeq" id="WP_236160130.1">
    <property type="nucleotide sequence ID" value="NZ_BNHQ01000019.1"/>
</dbReference>
<evidence type="ECO:0000256" key="1">
    <source>
        <dbReference type="ARBA" id="ARBA00009437"/>
    </source>
</evidence>
<sequence length="295" mass="33277">MYLEHLTTFVNLAETLNFSKTAVNLNISQSSVSQAIASIEKQLGVTLFYRSRKAVSLTPAGQEFYDRVKPWLNEYNKAVQHVQQVQNAQKMNLTIGYSGTPYEHTVVPELVRAFCQEHPQINVFLENYAHQELKDHLTHGNCDVIFTMPDIIEGMDNLAYHSLLIGYYCLIVPSEVKLGPPPVSLEELSKNRLIFLDHRWCPPTQDLLQKEICRNNHSLDLAYVNNIATARAMVKARLGWGIWANFVSDPNDLDLTKLPLSTKIVPDYGVAILKQGSPQAARQFVGWLEKTGLPG</sequence>
<dbReference type="PROSITE" id="PS50931">
    <property type="entry name" value="HTH_LYSR"/>
    <property type="match status" value="1"/>
</dbReference>
<dbReference type="PANTHER" id="PTHR30126">
    <property type="entry name" value="HTH-TYPE TRANSCRIPTIONAL REGULATOR"/>
    <property type="match status" value="1"/>
</dbReference>
<dbReference type="InterPro" id="IPR000847">
    <property type="entry name" value="LysR_HTH_N"/>
</dbReference>
<dbReference type="Gene3D" id="3.40.190.290">
    <property type="match status" value="1"/>
</dbReference>
<reference evidence="6 7" key="1">
    <citation type="journal article" date="2022" name="J. Dairy Sci.">
        <title>Genetic diversity of Lactobacillus delbrueckii isolated from raw milk in Hokkaido, Japan.</title>
        <authorList>
            <person name="Tsuchihashi H."/>
            <person name="Ichikawa A."/>
            <person name="Takeda M."/>
            <person name="Koizumi A."/>
            <person name="Mizoguchi C."/>
            <person name="Ishida T."/>
            <person name="Kimura K."/>
        </authorList>
    </citation>
    <scope>NUCLEOTIDE SEQUENCE [LARGE SCALE GENOMIC DNA]</scope>
    <source>
        <strain evidence="6 7">ME-791</strain>
    </source>
</reference>
<keyword evidence="4" id="KW-0804">Transcription</keyword>
<gene>
    <name evidence="6" type="primary">lysR_10</name>
    <name evidence="6" type="ORF">ME791_13010</name>
</gene>
<proteinExistence type="inferred from homology"/>
<evidence type="ECO:0000313" key="6">
    <source>
        <dbReference type="EMBL" id="GHN34149.1"/>
    </source>
</evidence>
<protein>
    <submittedName>
        <fullName evidence="6">LysR family transcriptional regulator</fullName>
    </submittedName>
</protein>
<dbReference type="AlphaFoldDB" id="A0ABD0AGV5"/>
<evidence type="ECO:0000256" key="4">
    <source>
        <dbReference type="ARBA" id="ARBA00023163"/>
    </source>
</evidence>
<dbReference type="InterPro" id="IPR036390">
    <property type="entry name" value="WH_DNA-bd_sf"/>
</dbReference>
<dbReference type="FunFam" id="1.10.10.10:FF:000001">
    <property type="entry name" value="LysR family transcriptional regulator"/>
    <property type="match status" value="1"/>
</dbReference>
<feature type="domain" description="HTH lysR-type" evidence="5">
    <location>
        <begin position="1"/>
        <end position="58"/>
    </location>
</feature>
<dbReference type="InterPro" id="IPR005119">
    <property type="entry name" value="LysR_subst-bd"/>
</dbReference>
<dbReference type="Proteomes" id="UP001054884">
    <property type="component" value="Unassembled WGS sequence"/>
</dbReference>
<evidence type="ECO:0000259" key="5">
    <source>
        <dbReference type="PROSITE" id="PS50931"/>
    </source>
</evidence>
<dbReference type="EMBL" id="BNHY01000030">
    <property type="protein sequence ID" value="GHN34149.1"/>
    <property type="molecule type" value="Genomic_DNA"/>
</dbReference>
<dbReference type="CDD" id="cd05466">
    <property type="entry name" value="PBP2_LTTR_substrate"/>
    <property type="match status" value="1"/>
</dbReference>
<dbReference type="PANTHER" id="PTHR30126:SF40">
    <property type="entry name" value="HTH-TYPE TRANSCRIPTIONAL REGULATOR GLTR"/>
    <property type="match status" value="1"/>
</dbReference>
<name>A0ABD0AGV5_9LACO</name>